<feature type="compositionally biased region" description="Low complexity" evidence="1">
    <location>
        <begin position="399"/>
        <end position="408"/>
    </location>
</feature>
<sequence>MTILRALRDLRSRGTVFVHSDAALAATVAQRQQDNLAAGLNRRNPVHIPAKALVAPANGIHGAMRLRPIDALLELARGTALRADREIAAFAGTWAALRYLGLILRDHATDRLQLHVDTMARIGPNQRRVVSEELGVGFGILVAKQWCLERNPGTSIVTATDFDIAVHGGLVPQLTLADRQPDYVLSYSTPASAGANIYEFLETKGTASSPNAYTQLGRAVTQLAAPTIAGAPVTGLAVSTVSTTEEISAYAVDPPERPVVWRAVEEKLQRSRERPASPRTTHTSINLDPDEFLSNVTNTEYASLARYAGLDSAAERWLPSLHTSRRPGPAPGEILSLDGQTYRGSSQRFTLPNGQGQLRVFAGVDTNVADALRSADLDAARQAQREYAENRQEEASFDANTPTNATATSSEGAVLRISLD</sequence>
<accession>A0A4Y3QLZ4</accession>
<gene>
    <name evidence="2" type="ORF">MTE01_22290</name>
</gene>
<proteinExistence type="predicted"/>
<dbReference type="OrthoDB" id="3221426at2"/>
<dbReference type="GeneID" id="57144917"/>
<feature type="region of interest" description="Disordered" evidence="1">
    <location>
        <begin position="268"/>
        <end position="288"/>
    </location>
</feature>
<dbReference type="AlphaFoldDB" id="A0A4Y3QLZ4"/>
<name>A0A4Y3QLZ4_MICTE</name>
<evidence type="ECO:0000313" key="2">
    <source>
        <dbReference type="EMBL" id="GEB46284.1"/>
    </source>
</evidence>
<protein>
    <submittedName>
        <fullName evidence="2">Uncharacterized protein</fullName>
    </submittedName>
</protein>
<evidence type="ECO:0000256" key="1">
    <source>
        <dbReference type="SAM" id="MobiDB-lite"/>
    </source>
</evidence>
<reference evidence="2 3" key="1">
    <citation type="submission" date="2019-06" db="EMBL/GenBank/DDBJ databases">
        <title>Whole genome shotgun sequence of Microbacterium testaceum NBRC 12675.</title>
        <authorList>
            <person name="Hosoyama A."/>
            <person name="Uohara A."/>
            <person name="Ohji S."/>
            <person name="Ichikawa N."/>
        </authorList>
    </citation>
    <scope>NUCLEOTIDE SEQUENCE [LARGE SCALE GENOMIC DNA]</scope>
    <source>
        <strain evidence="2 3">NBRC 12675</strain>
    </source>
</reference>
<feature type="region of interest" description="Disordered" evidence="1">
    <location>
        <begin position="384"/>
        <end position="411"/>
    </location>
</feature>
<feature type="compositionally biased region" description="Basic and acidic residues" evidence="1">
    <location>
        <begin position="384"/>
        <end position="394"/>
    </location>
</feature>
<organism evidence="2 3">
    <name type="scientific">Microbacterium testaceum</name>
    <name type="common">Aureobacterium testaceum</name>
    <name type="synonym">Brevibacterium testaceum</name>
    <dbReference type="NCBI Taxonomy" id="2033"/>
    <lineage>
        <taxon>Bacteria</taxon>
        <taxon>Bacillati</taxon>
        <taxon>Actinomycetota</taxon>
        <taxon>Actinomycetes</taxon>
        <taxon>Micrococcales</taxon>
        <taxon>Microbacteriaceae</taxon>
        <taxon>Microbacterium</taxon>
    </lineage>
</organism>
<dbReference type="EMBL" id="BJML01000007">
    <property type="protein sequence ID" value="GEB46284.1"/>
    <property type="molecule type" value="Genomic_DNA"/>
</dbReference>
<comment type="caution">
    <text evidence="2">The sequence shown here is derived from an EMBL/GenBank/DDBJ whole genome shotgun (WGS) entry which is preliminary data.</text>
</comment>
<dbReference type="RefSeq" id="WP_141377524.1">
    <property type="nucleotide sequence ID" value="NZ_BJML01000007.1"/>
</dbReference>
<evidence type="ECO:0000313" key="3">
    <source>
        <dbReference type="Proteomes" id="UP000319525"/>
    </source>
</evidence>
<dbReference type="Proteomes" id="UP000319525">
    <property type="component" value="Unassembled WGS sequence"/>
</dbReference>